<dbReference type="InterPro" id="IPR029119">
    <property type="entry name" value="MutY_C"/>
</dbReference>
<dbReference type="GO" id="GO:0051539">
    <property type="term" value="F:4 iron, 4 sulfur cluster binding"/>
    <property type="evidence" value="ECO:0007669"/>
    <property type="project" value="UniProtKB-UniRule"/>
</dbReference>
<dbReference type="CDD" id="cd03431">
    <property type="entry name" value="NUDIX_DNA_Glycosylase_C-MutY"/>
    <property type="match status" value="1"/>
</dbReference>
<evidence type="ECO:0000256" key="12">
    <source>
        <dbReference type="ARBA" id="ARBA00023295"/>
    </source>
</evidence>
<feature type="domain" description="HhH-GPD" evidence="14">
    <location>
        <begin position="1"/>
        <end position="158"/>
    </location>
</feature>
<comment type="cofactor">
    <cofactor evidence="13">
        <name>[4Fe-4S] cluster</name>
        <dbReference type="ChEBI" id="CHEBI:49883"/>
    </cofactor>
    <text evidence="13">Binds 1 [4Fe-4S] cluster.</text>
</comment>
<comment type="function">
    <text evidence="13">Adenine glycosylase active on G-A mispairs.</text>
</comment>
<evidence type="ECO:0000259" key="14">
    <source>
        <dbReference type="SMART" id="SM00478"/>
    </source>
</evidence>
<evidence type="ECO:0000313" key="15">
    <source>
        <dbReference type="EMBL" id="RXK38525.1"/>
    </source>
</evidence>
<dbReference type="Gene3D" id="3.90.79.10">
    <property type="entry name" value="Nucleoside Triphosphate Pyrophosphohydrolase"/>
    <property type="match status" value="1"/>
</dbReference>
<dbReference type="InterPro" id="IPR023170">
    <property type="entry name" value="HhH_base_excis_C"/>
</dbReference>
<keyword evidence="10" id="KW-0411">Iron-sulfur</keyword>
<dbReference type="OrthoDB" id="10248838at2759"/>
<dbReference type="PANTHER" id="PTHR42944">
    <property type="entry name" value="ADENINE DNA GLYCOSYLASE"/>
    <property type="match status" value="1"/>
</dbReference>
<dbReference type="InterPro" id="IPR044298">
    <property type="entry name" value="MIG/MutY"/>
</dbReference>
<dbReference type="EMBL" id="SDIL01000046">
    <property type="protein sequence ID" value="RXK38525.1"/>
    <property type="molecule type" value="Genomic_DNA"/>
</dbReference>
<evidence type="ECO:0000256" key="5">
    <source>
        <dbReference type="ARBA" id="ARBA00022485"/>
    </source>
</evidence>
<evidence type="ECO:0000256" key="6">
    <source>
        <dbReference type="ARBA" id="ARBA00022723"/>
    </source>
</evidence>
<dbReference type="GO" id="GO:0005634">
    <property type="term" value="C:nucleus"/>
    <property type="evidence" value="ECO:0007669"/>
    <property type="project" value="TreeGrafter"/>
</dbReference>
<dbReference type="GO" id="GO:0006285">
    <property type="term" value="P:base-excision repair, AP site formation"/>
    <property type="evidence" value="ECO:0007669"/>
    <property type="project" value="UniProtKB-ARBA"/>
</dbReference>
<dbReference type="STRING" id="5217.A0A4Q1BL62"/>
<accession>A0A4Q1BL62</accession>
<dbReference type="VEuPathDB" id="FungiDB:TREMEDRAFT_61328"/>
<keyword evidence="5" id="KW-0004">4Fe-4S</keyword>
<dbReference type="Gene3D" id="1.10.1670.10">
    <property type="entry name" value="Helix-hairpin-Helix base-excision DNA repair enzymes (C-terminal)"/>
    <property type="match status" value="1"/>
</dbReference>
<dbReference type="InParanoid" id="A0A4Q1BL62"/>
<comment type="similarity">
    <text evidence="2 13">Belongs to the Nth/MutY family.</text>
</comment>
<dbReference type="GO" id="GO:0000701">
    <property type="term" value="F:purine-specific mismatch base pair DNA N-glycosylase activity"/>
    <property type="evidence" value="ECO:0007669"/>
    <property type="project" value="UniProtKB-EC"/>
</dbReference>
<protein>
    <recommendedName>
        <fullName evidence="4 13">Adenine DNA glycosylase</fullName>
        <ecNumber evidence="3 13">3.2.2.31</ecNumber>
    </recommendedName>
</protein>
<reference evidence="15 16" key="1">
    <citation type="submission" date="2016-06" db="EMBL/GenBank/DDBJ databases">
        <title>Evolution of pathogenesis and genome organization in the Tremellales.</title>
        <authorList>
            <person name="Cuomo C."/>
            <person name="Litvintseva A."/>
            <person name="Heitman J."/>
            <person name="Chen Y."/>
            <person name="Sun S."/>
            <person name="Springer D."/>
            <person name="Dromer F."/>
            <person name="Young S."/>
            <person name="Zeng Q."/>
            <person name="Chapman S."/>
            <person name="Gujja S."/>
            <person name="Saif S."/>
            <person name="Birren B."/>
        </authorList>
    </citation>
    <scope>NUCLEOTIDE SEQUENCE [LARGE SCALE GENOMIC DNA]</scope>
    <source>
        <strain evidence="15 16">ATCC 28783</strain>
    </source>
</reference>
<keyword evidence="6" id="KW-0479">Metal-binding</keyword>
<dbReference type="GO" id="GO:0034039">
    <property type="term" value="F:8-oxo-7,8-dihydroguanine DNA N-glycosylase activity"/>
    <property type="evidence" value="ECO:0007669"/>
    <property type="project" value="TreeGrafter"/>
</dbReference>
<dbReference type="SMART" id="SM00525">
    <property type="entry name" value="FES"/>
    <property type="match status" value="1"/>
</dbReference>
<dbReference type="SUPFAM" id="SSF55811">
    <property type="entry name" value="Nudix"/>
    <property type="match status" value="1"/>
</dbReference>
<evidence type="ECO:0000256" key="9">
    <source>
        <dbReference type="ARBA" id="ARBA00023004"/>
    </source>
</evidence>
<gene>
    <name evidence="15" type="ORF">M231_04157</name>
</gene>
<dbReference type="InterPro" id="IPR003265">
    <property type="entry name" value="HhH-GPD_domain"/>
</dbReference>
<comment type="catalytic activity">
    <reaction evidence="1 13">
        <text>Hydrolyzes free adenine bases from 7,8-dihydro-8-oxoguanine:adenine mismatched double-stranded DNA, leaving an apurinic site.</text>
        <dbReference type="EC" id="3.2.2.31"/>
    </reaction>
</comment>
<evidence type="ECO:0000256" key="10">
    <source>
        <dbReference type="ARBA" id="ARBA00023014"/>
    </source>
</evidence>
<dbReference type="GO" id="GO:0046872">
    <property type="term" value="F:metal ion binding"/>
    <property type="evidence" value="ECO:0007669"/>
    <property type="project" value="UniProtKB-UniRule"/>
</dbReference>
<dbReference type="InterPro" id="IPR015797">
    <property type="entry name" value="NUDIX_hydrolase-like_dom_sf"/>
</dbReference>
<evidence type="ECO:0000256" key="1">
    <source>
        <dbReference type="ARBA" id="ARBA00000843"/>
    </source>
</evidence>
<keyword evidence="16" id="KW-1185">Reference proteome</keyword>
<keyword evidence="9 13" id="KW-0408">Iron</keyword>
<dbReference type="Gene3D" id="1.10.340.30">
    <property type="entry name" value="Hypothetical protein, domain 2"/>
    <property type="match status" value="1"/>
</dbReference>
<dbReference type="PANTHER" id="PTHR42944:SF1">
    <property type="entry name" value="ADENINE DNA GLYCOSYLASE"/>
    <property type="match status" value="1"/>
</dbReference>
<evidence type="ECO:0000256" key="8">
    <source>
        <dbReference type="ARBA" id="ARBA00022801"/>
    </source>
</evidence>
<keyword evidence="8" id="KW-0378">Hydrolase</keyword>
<dbReference type="CDD" id="cd00056">
    <property type="entry name" value="ENDO3c"/>
    <property type="match status" value="1"/>
</dbReference>
<dbReference type="SUPFAM" id="SSF48150">
    <property type="entry name" value="DNA-glycosylase"/>
    <property type="match status" value="1"/>
</dbReference>
<keyword evidence="12 13" id="KW-0326">Glycosidase</keyword>
<organism evidence="15 16">
    <name type="scientific">Tremella mesenterica</name>
    <name type="common">Jelly fungus</name>
    <dbReference type="NCBI Taxonomy" id="5217"/>
    <lineage>
        <taxon>Eukaryota</taxon>
        <taxon>Fungi</taxon>
        <taxon>Dikarya</taxon>
        <taxon>Basidiomycota</taxon>
        <taxon>Agaricomycotina</taxon>
        <taxon>Tremellomycetes</taxon>
        <taxon>Tremellales</taxon>
        <taxon>Tremellaceae</taxon>
        <taxon>Tremella</taxon>
    </lineage>
</organism>
<evidence type="ECO:0000313" key="16">
    <source>
        <dbReference type="Proteomes" id="UP000289152"/>
    </source>
</evidence>
<evidence type="ECO:0000256" key="2">
    <source>
        <dbReference type="ARBA" id="ARBA00008343"/>
    </source>
</evidence>
<keyword evidence="11" id="KW-0234">DNA repair</keyword>
<evidence type="ECO:0000256" key="4">
    <source>
        <dbReference type="ARBA" id="ARBA00022023"/>
    </source>
</evidence>
<dbReference type="GO" id="GO:0032357">
    <property type="term" value="F:oxidized purine DNA binding"/>
    <property type="evidence" value="ECO:0007669"/>
    <property type="project" value="TreeGrafter"/>
</dbReference>
<keyword evidence="7 13" id="KW-0227">DNA damage</keyword>
<dbReference type="FunCoup" id="A0A4Q1BL62">
    <property type="interactions" value="227"/>
</dbReference>
<dbReference type="Proteomes" id="UP000289152">
    <property type="component" value="Unassembled WGS sequence"/>
</dbReference>
<dbReference type="GO" id="GO:0035485">
    <property type="term" value="F:adenine/guanine mispair binding"/>
    <property type="evidence" value="ECO:0007669"/>
    <property type="project" value="TreeGrafter"/>
</dbReference>
<dbReference type="InterPro" id="IPR011257">
    <property type="entry name" value="DNA_glycosylase"/>
</dbReference>
<evidence type="ECO:0000256" key="3">
    <source>
        <dbReference type="ARBA" id="ARBA00012045"/>
    </source>
</evidence>
<dbReference type="EC" id="3.2.2.31" evidence="3 13"/>
<sequence>MLQQTQVNTVKDYWTRWIEKWPSLKDLAQADIEEVNAAWRGLGYYRRARSLLAGAKSVVAKFDGKLPEDPQVLEKEVEGVGRYTAGAITSMAYGVRTPIVDGNIHRLLTRLFAVHAPQSGPATLKFLWAAADDLVQGLPQEAGVAGNWNQALMELGSQICKPVNPDCAVCPLKSVCKAYAELSSPPPTPRPDEETCTLCVPIPDSNGGNIPNVTIFPMRKDKKVSREEEEVVSIVEWSGLGERRWLLVKRPETGLLAGLYEPPSCPIPPDSSVEDRHSIAVEHLRSIIDLTGTTMVSREVGSVPHIFSHINMTYHVLHFTTSSLTTESSVMTKTQISSQTQVPVDISLKDPMMKNEKMSMGKTVAGLSEGQAECPTAKPSDRSVLWLDDKGVEGANVSTGVKNVWAAAFGQWGCFSSSGPEIQSGKRKKVKSKTGTKRDEMISKEKVKIVRKVMMPLMPKEV</sequence>
<evidence type="ECO:0000256" key="13">
    <source>
        <dbReference type="RuleBase" id="RU365096"/>
    </source>
</evidence>
<name>A0A4Q1BL62_TREME</name>
<comment type="caution">
    <text evidence="15">The sequence shown here is derived from an EMBL/GenBank/DDBJ whole genome shotgun (WGS) entry which is preliminary data.</text>
</comment>
<dbReference type="AlphaFoldDB" id="A0A4Q1BL62"/>
<dbReference type="GO" id="GO:0006298">
    <property type="term" value="P:mismatch repair"/>
    <property type="evidence" value="ECO:0007669"/>
    <property type="project" value="TreeGrafter"/>
</dbReference>
<proteinExistence type="inferred from homology"/>
<dbReference type="Pfam" id="PF14815">
    <property type="entry name" value="NUDIX_4"/>
    <property type="match status" value="1"/>
</dbReference>
<evidence type="ECO:0000256" key="7">
    <source>
        <dbReference type="ARBA" id="ARBA00022763"/>
    </source>
</evidence>
<dbReference type="SMART" id="SM00478">
    <property type="entry name" value="ENDO3c"/>
    <property type="match status" value="1"/>
</dbReference>
<evidence type="ECO:0000256" key="11">
    <source>
        <dbReference type="ARBA" id="ARBA00023204"/>
    </source>
</evidence>
<dbReference type="InterPro" id="IPR003651">
    <property type="entry name" value="Endonuclease3_FeS-loop_motif"/>
</dbReference>
<dbReference type="Pfam" id="PF00730">
    <property type="entry name" value="HhH-GPD"/>
    <property type="match status" value="1"/>
</dbReference>